<evidence type="ECO:0000313" key="12">
    <source>
        <dbReference type="Proteomes" id="UP000663874"/>
    </source>
</evidence>
<proteinExistence type="predicted"/>
<organism evidence="11 12">
    <name type="scientific">Rotaria sordida</name>
    <dbReference type="NCBI Taxonomy" id="392033"/>
    <lineage>
        <taxon>Eukaryota</taxon>
        <taxon>Metazoa</taxon>
        <taxon>Spiralia</taxon>
        <taxon>Gnathifera</taxon>
        <taxon>Rotifera</taxon>
        <taxon>Eurotatoria</taxon>
        <taxon>Bdelloidea</taxon>
        <taxon>Philodinida</taxon>
        <taxon>Philodinidae</taxon>
        <taxon>Rotaria</taxon>
    </lineage>
</organism>
<dbReference type="Gene3D" id="1.20.1070.10">
    <property type="entry name" value="Rhodopsin 7-helix transmembrane proteins"/>
    <property type="match status" value="1"/>
</dbReference>
<feature type="domain" description="G-protein coupled receptors family 1 profile" evidence="10">
    <location>
        <begin position="7"/>
        <end position="264"/>
    </location>
</feature>
<dbReference type="Pfam" id="PF00001">
    <property type="entry name" value="7tm_1"/>
    <property type="match status" value="1"/>
</dbReference>
<evidence type="ECO:0000256" key="8">
    <source>
        <dbReference type="SAM" id="MobiDB-lite"/>
    </source>
</evidence>
<evidence type="ECO:0000256" key="7">
    <source>
        <dbReference type="ARBA" id="ARBA00023224"/>
    </source>
</evidence>
<reference evidence="11" key="1">
    <citation type="submission" date="2021-02" db="EMBL/GenBank/DDBJ databases">
        <authorList>
            <person name="Nowell W R."/>
        </authorList>
    </citation>
    <scope>NUCLEOTIDE SEQUENCE</scope>
</reference>
<keyword evidence="7" id="KW-0807">Transducer</keyword>
<dbReference type="SUPFAM" id="SSF81321">
    <property type="entry name" value="Family A G protein-coupled receptor-like"/>
    <property type="match status" value="1"/>
</dbReference>
<dbReference type="GO" id="GO:0004930">
    <property type="term" value="F:G protein-coupled receptor activity"/>
    <property type="evidence" value="ECO:0007669"/>
    <property type="project" value="UniProtKB-KW"/>
</dbReference>
<dbReference type="PANTHER" id="PTHR24243">
    <property type="entry name" value="G-PROTEIN COUPLED RECEPTOR"/>
    <property type="match status" value="1"/>
</dbReference>
<feature type="transmembrane region" description="Helical" evidence="9">
    <location>
        <begin position="68"/>
        <end position="90"/>
    </location>
</feature>
<keyword evidence="6" id="KW-0675">Receptor</keyword>
<accession>A0A819Y5R2</accession>
<keyword evidence="3 9" id="KW-1133">Transmembrane helix</keyword>
<feature type="transmembrane region" description="Helical" evidence="9">
    <location>
        <begin position="110"/>
        <end position="130"/>
    </location>
</feature>
<evidence type="ECO:0000313" key="11">
    <source>
        <dbReference type="EMBL" id="CAF4152856.1"/>
    </source>
</evidence>
<dbReference type="AlphaFoldDB" id="A0A819Y5R2"/>
<evidence type="ECO:0000256" key="1">
    <source>
        <dbReference type="ARBA" id="ARBA00004141"/>
    </source>
</evidence>
<comment type="subcellular location">
    <subcellularLocation>
        <location evidence="1">Membrane</location>
        <topology evidence="1">Multi-pass membrane protein</topology>
    </subcellularLocation>
</comment>
<feature type="transmembrane region" description="Helical" evidence="9">
    <location>
        <begin position="25"/>
        <end position="48"/>
    </location>
</feature>
<dbReference type="InterPro" id="IPR017452">
    <property type="entry name" value="GPCR_Rhodpsn_7TM"/>
</dbReference>
<keyword evidence="2 9" id="KW-0812">Transmembrane</keyword>
<evidence type="ECO:0000259" key="10">
    <source>
        <dbReference type="PROSITE" id="PS50262"/>
    </source>
</evidence>
<evidence type="ECO:0000256" key="5">
    <source>
        <dbReference type="ARBA" id="ARBA00023136"/>
    </source>
</evidence>
<keyword evidence="5 9" id="KW-0472">Membrane</keyword>
<protein>
    <recommendedName>
        <fullName evidence="10">G-protein coupled receptors family 1 profile domain-containing protein</fullName>
    </recommendedName>
</protein>
<dbReference type="PROSITE" id="PS50262">
    <property type="entry name" value="G_PROTEIN_RECEP_F1_2"/>
    <property type="match status" value="1"/>
</dbReference>
<feature type="region of interest" description="Disordered" evidence="8">
    <location>
        <begin position="347"/>
        <end position="378"/>
    </location>
</feature>
<feature type="compositionally biased region" description="Basic and acidic residues" evidence="8">
    <location>
        <begin position="351"/>
        <end position="362"/>
    </location>
</feature>
<evidence type="ECO:0000256" key="6">
    <source>
        <dbReference type="ARBA" id="ARBA00023170"/>
    </source>
</evidence>
<dbReference type="GO" id="GO:0005886">
    <property type="term" value="C:plasma membrane"/>
    <property type="evidence" value="ECO:0007669"/>
    <property type="project" value="TreeGrafter"/>
</dbReference>
<dbReference type="Proteomes" id="UP000663874">
    <property type="component" value="Unassembled WGS sequence"/>
</dbReference>
<keyword evidence="4" id="KW-0297">G-protein coupled receptor</keyword>
<gene>
    <name evidence="11" type="ORF">FNK824_LOCUS33776</name>
</gene>
<evidence type="ECO:0000256" key="4">
    <source>
        <dbReference type="ARBA" id="ARBA00023040"/>
    </source>
</evidence>
<evidence type="ECO:0000256" key="9">
    <source>
        <dbReference type="SAM" id="Phobius"/>
    </source>
</evidence>
<evidence type="ECO:0000256" key="3">
    <source>
        <dbReference type="ARBA" id="ARBA00022989"/>
    </source>
</evidence>
<sequence length="378" mass="43906">MFFGLIGHIINIIIFTRPNLISNSCCNYCLASSCVSIIQILFGQLFRMLKAGYHIPIPSLWWCRIRTFFLYSTSLASIILITLASADRYVSSCSQVKYRQWANIKVARRLILIVLIISAVCRSHILSFFVIDEDEEDECWAPGTTDYRLIFDIVFLITHGLIFPVLLGTFGFLTIYNIRQRRQSDQQNGASILRQHRIRDFQRMTLIQTASAIVFTLPYAIHKLYRTVTASSSKSPENLAWERLIMSIVRLLWFLHDSGAFYIYSLSSVKFRHELLKFLKKHRPRRFLDLDGWINDPQSDSEDGSITTSSYYDNKGLFYDDNGENSNSNSYSADTLSYQKSKKYIEPTAEELEKQRESKKQSEQMNPFYLKDSKKNQN</sequence>
<evidence type="ECO:0000256" key="2">
    <source>
        <dbReference type="ARBA" id="ARBA00022692"/>
    </source>
</evidence>
<dbReference type="PANTHER" id="PTHR24243:SF230">
    <property type="entry name" value="G-PROTEIN COUPLED RECEPTORS FAMILY 1 PROFILE DOMAIN-CONTAINING PROTEIN"/>
    <property type="match status" value="1"/>
</dbReference>
<dbReference type="CDD" id="cd00637">
    <property type="entry name" value="7tm_classA_rhodopsin-like"/>
    <property type="match status" value="1"/>
</dbReference>
<feature type="transmembrane region" description="Helical" evidence="9">
    <location>
        <begin position="150"/>
        <end position="176"/>
    </location>
</feature>
<dbReference type="EMBL" id="CAJOBE010012657">
    <property type="protein sequence ID" value="CAF4152856.1"/>
    <property type="molecule type" value="Genomic_DNA"/>
</dbReference>
<comment type="caution">
    <text evidence="11">The sequence shown here is derived from an EMBL/GenBank/DDBJ whole genome shotgun (WGS) entry which is preliminary data.</text>
</comment>
<name>A0A819Y5R2_9BILA</name>
<dbReference type="InterPro" id="IPR000276">
    <property type="entry name" value="GPCR_Rhodpsn"/>
</dbReference>